<evidence type="ECO:0000259" key="3">
    <source>
        <dbReference type="PROSITE" id="PS50112"/>
    </source>
</evidence>
<evidence type="ECO:0000256" key="1">
    <source>
        <dbReference type="SAM" id="MobiDB-lite"/>
    </source>
</evidence>
<reference evidence="4" key="1">
    <citation type="submission" date="2021-01" db="EMBL/GenBank/DDBJ databases">
        <title>Whole genome shotgun sequence of Rugosimonospora africana NBRC 104875.</title>
        <authorList>
            <person name="Komaki H."/>
            <person name="Tamura T."/>
        </authorList>
    </citation>
    <scope>NUCLEOTIDE SEQUENCE</scope>
    <source>
        <strain evidence="4">NBRC 104875</strain>
    </source>
</reference>
<name>A0A8J3QX88_9ACTN</name>
<proteinExistence type="predicted"/>
<accession>A0A8J3QX88</accession>
<feature type="domain" description="PAS" evidence="3">
    <location>
        <begin position="451"/>
        <end position="489"/>
    </location>
</feature>
<dbReference type="InterPro" id="IPR013656">
    <property type="entry name" value="PAS_4"/>
</dbReference>
<feature type="transmembrane region" description="Helical" evidence="2">
    <location>
        <begin position="262"/>
        <end position="282"/>
    </location>
</feature>
<keyword evidence="5" id="KW-1185">Reference proteome</keyword>
<keyword evidence="2" id="KW-1133">Transmembrane helix</keyword>
<dbReference type="InterPro" id="IPR000014">
    <property type="entry name" value="PAS"/>
</dbReference>
<feature type="transmembrane region" description="Helical" evidence="2">
    <location>
        <begin position="231"/>
        <end position="250"/>
    </location>
</feature>
<feature type="transmembrane region" description="Helical" evidence="2">
    <location>
        <begin position="100"/>
        <end position="124"/>
    </location>
</feature>
<protein>
    <recommendedName>
        <fullName evidence="3">PAS domain-containing protein</fullName>
    </recommendedName>
</protein>
<dbReference type="Proteomes" id="UP000642748">
    <property type="component" value="Unassembled WGS sequence"/>
</dbReference>
<dbReference type="PROSITE" id="PS50112">
    <property type="entry name" value="PAS"/>
    <property type="match status" value="1"/>
</dbReference>
<dbReference type="InterPro" id="IPR035965">
    <property type="entry name" value="PAS-like_dom_sf"/>
</dbReference>
<keyword evidence="2" id="KW-0472">Membrane</keyword>
<dbReference type="SMART" id="SM00091">
    <property type="entry name" value="PAS"/>
    <property type="match status" value="1"/>
</dbReference>
<organism evidence="4 5">
    <name type="scientific">Rugosimonospora africana</name>
    <dbReference type="NCBI Taxonomy" id="556532"/>
    <lineage>
        <taxon>Bacteria</taxon>
        <taxon>Bacillati</taxon>
        <taxon>Actinomycetota</taxon>
        <taxon>Actinomycetes</taxon>
        <taxon>Micromonosporales</taxon>
        <taxon>Micromonosporaceae</taxon>
        <taxon>Rugosimonospora</taxon>
    </lineage>
</organism>
<feature type="transmembrane region" description="Helical" evidence="2">
    <location>
        <begin position="6"/>
        <end position="26"/>
    </location>
</feature>
<evidence type="ECO:0000313" key="4">
    <source>
        <dbReference type="EMBL" id="GIH16386.1"/>
    </source>
</evidence>
<feature type="transmembrane region" description="Helical" evidence="2">
    <location>
        <begin position="197"/>
        <end position="219"/>
    </location>
</feature>
<feature type="transmembrane region" description="Helical" evidence="2">
    <location>
        <begin position="67"/>
        <end position="88"/>
    </location>
</feature>
<dbReference type="Pfam" id="PF08448">
    <property type="entry name" value="PAS_4"/>
    <property type="match status" value="1"/>
</dbReference>
<feature type="region of interest" description="Disordered" evidence="1">
    <location>
        <begin position="567"/>
        <end position="606"/>
    </location>
</feature>
<feature type="compositionally biased region" description="Polar residues" evidence="1">
    <location>
        <begin position="578"/>
        <end position="590"/>
    </location>
</feature>
<evidence type="ECO:0000313" key="5">
    <source>
        <dbReference type="Proteomes" id="UP000642748"/>
    </source>
</evidence>
<dbReference type="EMBL" id="BONZ01000043">
    <property type="protein sequence ID" value="GIH16386.1"/>
    <property type="molecule type" value="Genomic_DNA"/>
</dbReference>
<dbReference type="Gene3D" id="3.30.450.20">
    <property type="entry name" value="PAS domain"/>
    <property type="match status" value="1"/>
</dbReference>
<comment type="caution">
    <text evidence="4">The sequence shown here is derived from an EMBL/GenBank/DDBJ whole genome shotgun (WGS) entry which is preliminary data.</text>
</comment>
<feature type="transmembrane region" description="Helical" evidence="2">
    <location>
        <begin position="38"/>
        <end position="55"/>
    </location>
</feature>
<dbReference type="AlphaFoldDB" id="A0A8J3QX88"/>
<dbReference type="NCBIfam" id="TIGR00229">
    <property type="entry name" value="sensory_box"/>
    <property type="match status" value="1"/>
</dbReference>
<sequence length="606" mass="64824">MFVTPGLAAYSWAAIGLCSAGAVVVGTRRHAPVRALPWWMIAAAILAMAVGDTIFGSDVRVHSAAPVVADVCYLAMFPLLTIGLIQMVRTRAVLVDWSRTLDLLTFTCAAALLAWVCLIGPSLGADNLDPVDRSTLAAYALGGLLVLVTTVRLVSAAPRNASMILLAAGAFALLTADVMYALATLGGGWRAGGPGDAGYLLGYACWGAAALQPSMVRLTEPAAVRNSQLPLRWMVLLGLSLAIPPAVLLVEAATGQVDDGVVIAVAWTVMAALVITRLAMALRQHRQAVARERRLRRACGTLVAAGDTEEVRAAVHAAVSELMPAGLAHAVVLAVHDPSPEGTEGTGTDPVAGLIRQHPLPSAGDRHTRLLNTRILHPDLRERLHQLPATLACRLVVNQRDLDDPDLGTLLVAGEHRKLAAIQDSVEVLATQASLALERIALTDEFNRRSNEEYLRTLTRNSIDVVVIVDREHRVRYASPSLADILGVELALLTTLWDIVHADDHEQVERTLSASHRTAQPAGARDWWHLPRPDGSLMTVEVSCRDLRQDRMVRGYVITLRDLTEQGTGAGQRESIQRALSASPAAQNRVSGPGRAGLRMSRAPHA</sequence>
<gene>
    <name evidence="4" type="ORF">Raf01_45580</name>
</gene>
<dbReference type="CDD" id="cd00130">
    <property type="entry name" value="PAS"/>
    <property type="match status" value="1"/>
</dbReference>
<keyword evidence="2" id="KW-0812">Transmembrane</keyword>
<feature type="transmembrane region" description="Helical" evidence="2">
    <location>
        <begin position="136"/>
        <end position="154"/>
    </location>
</feature>
<evidence type="ECO:0000256" key="2">
    <source>
        <dbReference type="SAM" id="Phobius"/>
    </source>
</evidence>
<dbReference type="SUPFAM" id="SSF55785">
    <property type="entry name" value="PYP-like sensor domain (PAS domain)"/>
    <property type="match status" value="1"/>
</dbReference>
<feature type="transmembrane region" description="Helical" evidence="2">
    <location>
        <begin position="161"/>
        <end position="185"/>
    </location>
</feature>